<evidence type="ECO:0008006" key="3">
    <source>
        <dbReference type="Google" id="ProtNLM"/>
    </source>
</evidence>
<dbReference type="AlphaFoldDB" id="A0A918JGR1"/>
<keyword evidence="2" id="KW-1185">Reference proteome</keyword>
<comment type="caution">
    <text evidence="1">The sequence shown here is derived from an EMBL/GenBank/DDBJ whole genome shotgun (WGS) entry which is preliminary data.</text>
</comment>
<proteinExistence type="predicted"/>
<dbReference type="EMBL" id="BMXP01000002">
    <property type="protein sequence ID" value="GGW80224.1"/>
    <property type="molecule type" value="Genomic_DNA"/>
</dbReference>
<gene>
    <name evidence="1" type="ORF">GCM10007391_11350</name>
</gene>
<evidence type="ECO:0000313" key="2">
    <source>
        <dbReference type="Proteomes" id="UP000631300"/>
    </source>
</evidence>
<dbReference type="RefSeq" id="WP_189404250.1">
    <property type="nucleotide sequence ID" value="NZ_BMXP01000002.1"/>
</dbReference>
<sequence>MQAIHQQLQDTLSVLHRKSIDADRALDQLQQSQQGKFAAIFASDSPFTTNAKRFGPYVEEIASDWQALKDMDEDTAKQALPLLVTKIELALRTLSQFQETLKKG</sequence>
<reference evidence="1" key="2">
    <citation type="submission" date="2020-09" db="EMBL/GenBank/DDBJ databases">
        <authorList>
            <person name="Sun Q."/>
            <person name="Kim S."/>
        </authorList>
    </citation>
    <scope>NUCLEOTIDE SEQUENCE</scope>
    <source>
        <strain evidence="1">KCTC 22164</strain>
    </source>
</reference>
<accession>A0A918JGR1</accession>
<name>A0A918JGR1_9ALTE</name>
<evidence type="ECO:0000313" key="1">
    <source>
        <dbReference type="EMBL" id="GGW80224.1"/>
    </source>
</evidence>
<protein>
    <recommendedName>
        <fullName evidence="3">Prephenate dehydrogenase</fullName>
    </recommendedName>
</protein>
<dbReference type="Proteomes" id="UP000631300">
    <property type="component" value="Unassembled WGS sequence"/>
</dbReference>
<reference evidence="1" key="1">
    <citation type="journal article" date="2014" name="Int. J. Syst. Evol. Microbiol.">
        <title>Complete genome sequence of Corynebacterium casei LMG S-19264T (=DSM 44701T), isolated from a smear-ripened cheese.</title>
        <authorList>
            <consortium name="US DOE Joint Genome Institute (JGI-PGF)"/>
            <person name="Walter F."/>
            <person name="Albersmeier A."/>
            <person name="Kalinowski J."/>
            <person name="Ruckert C."/>
        </authorList>
    </citation>
    <scope>NUCLEOTIDE SEQUENCE</scope>
    <source>
        <strain evidence="1">KCTC 22164</strain>
    </source>
</reference>
<organism evidence="1 2">
    <name type="scientific">Alteromonas halophila</name>
    <dbReference type="NCBI Taxonomy" id="516698"/>
    <lineage>
        <taxon>Bacteria</taxon>
        <taxon>Pseudomonadati</taxon>
        <taxon>Pseudomonadota</taxon>
        <taxon>Gammaproteobacteria</taxon>
        <taxon>Alteromonadales</taxon>
        <taxon>Alteromonadaceae</taxon>
        <taxon>Alteromonas/Salinimonas group</taxon>
        <taxon>Alteromonas</taxon>
    </lineage>
</organism>